<evidence type="ECO:0000259" key="7">
    <source>
        <dbReference type="PROSITE" id="PS50202"/>
    </source>
</evidence>
<evidence type="ECO:0000256" key="6">
    <source>
        <dbReference type="SAM" id="MobiDB-lite"/>
    </source>
</evidence>
<feature type="region of interest" description="Disordered" evidence="6">
    <location>
        <begin position="1"/>
        <end position="52"/>
    </location>
</feature>
<dbReference type="SUPFAM" id="SSF49354">
    <property type="entry name" value="PapD-like"/>
    <property type="match status" value="6"/>
</dbReference>
<comment type="similarity">
    <text evidence="2">Belongs to the VAMP-associated protein (VAP) (TC 9.B.17) family.</text>
</comment>
<evidence type="ECO:0000256" key="3">
    <source>
        <dbReference type="ARBA" id="ARBA00022692"/>
    </source>
</evidence>
<dbReference type="Pfam" id="PF00635">
    <property type="entry name" value="Motile_Sperm"/>
    <property type="match status" value="2"/>
</dbReference>
<evidence type="ECO:0000256" key="1">
    <source>
        <dbReference type="ARBA" id="ARBA00004211"/>
    </source>
</evidence>
<feature type="domain" description="MSP" evidence="7">
    <location>
        <begin position="536"/>
        <end position="650"/>
    </location>
</feature>
<sequence length="1024" mass="115839">MAASRYDAEGRNRLKEDDTPLLSHSAHAPLLPMASPAPSPTQPASMASPAPWMTPCTSNDLIQFDPPELRIPCWPNKASMAWLNIENITDYYVGFIASLLTLETTSSLTRNVVPRSGRGILPPRSTQRILIKRVAKKKETEIEDMKWENKFFVWNMIVAEGVAADNLIPFITEEVPKELPINLQKISPCASDELIRFDPPELCFPFLPNKTSLSSVNMVNMTDYSIYFKNYVWKKNKAWYDTEPRNGIVPPRSTQRLVVKRETMENELEDSESKDKCFLHNFILTQDVKASDLLLLNEEGTELPIDNLCDCVVENKDDYYIGFNTFGKENNAALYNTEPPCGILSPQSTQELVVTRIQKGDALEETQCKDKYIVWSSFVNEGVNTVDLKGCTSEKESKELPIVFMETNSNELIQFDPPELFLPLVPNKSVLSSVNIVNRTDHFIGFSICTKKSNSAKYFTNPSEGILPPRSTQLLMVTSITEEKELTDMHCKDKYMVWNGIVSEDVNDVIDSMSEIKITELPIVLTETSSPASYELIHFDPPELFFPILPNKKVLSSIKIVNITDYNVGFNTYSRPTNAAWCHTEPARGILPPQSTQKLMVTRERKEEASEHMQVNDKYFVWNSIVTEGVKDSDLGDYMVEKESKELPIVLSKASSLISSLTSNELIQFDPAELHFPFSPQEIFPFTFDIINITDFNVAFTVYSVVKNAARRKESFMEGILPPRSTRESTMVWQLKEMGPGGKEYELEDKIFFWSRLVTEGVEARDIIGYMSEEESKELPIFFHKESSPCASNELIQFDPPELNFHVLPNKVCVFSVNVVNSTDYYVAFSTGLPNSKVAWIVSEDAEPSDIIGDMDGDLTTFSKELRIVLHMTNLCTSDELIQFDPPQLRYPFFPNKKAPMVCLLKIVNVTDYCVGFHILAHHGNSASYTANTPVGILPPRSTQEIRVKRISKERESGDMLCKDMVSAWNGIVTESIKVSDINHFNDLAESKELPIVFTKQFIQSVTTMFVDNGLANEYTPGRL</sequence>
<keyword evidence="5" id="KW-0472">Membrane</keyword>
<comment type="subcellular location">
    <subcellularLocation>
        <location evidence="1">Membrane</location>
        <topology evidence="1">Single-pass type IV membrane protein</topology>
    </subcellularLocation>
</comment>
<dbReference type="EMBL" id="HG670306">
    <property type="protein sequence ID" value="CDM81360.1"/>
    <property type="molecule type" value="Genomic_DNA"/>
</dbReference>
<feature type="compositionally biased region" description="Low complexity" evidence="6">
    <location>
        <begin position="25"/>
        <end position="34"/>
    </location>
</feature>
<gene>
    <name evidence="8" type="ORF">TRAES_3BF067800270CFD_c1</name>
</gene>
<reference evidence="8" key="1">
    <citation type="journal article" date="2014" name="Science">
        <title>Structural and functional partitioning of bread wheat chromosome 3B.</title>
        <authorList>
            <person name="Choulet F."/>
            <person name="Alberti A."/>
            <person name="Theil S."/>
            <person name="Glover N."/>
            <person name="Barbe V."/>
            <person name="Daron J."/>
            <person name="Pingault L."/>
            <person name="Sourdille P."/>
            <person name="Couloux A."/>
            <person name="Paux E."/>
            <person name="Leroy P."/>
            <person name="Mangenot S."/>
            <person name="Guilhot N."/>
            <person name="Le Gouis J."/>
            <person name="Balfourier F."/>
            <person name="Alaux M."/>
            <person name="Jamilloux V."/>
            <person name="Poulain J."/>
            <person name="Durand C."/>
            <person name="Bellec A."/>
            <person name="Gaspin C."/>
            <person name="Safar J."/>
            <person name="Dolezel J."/>
            <person name="Rogers J."/>
            <person name="Vandepoele K."/>
            <person name="Aury J.M."/>
            <person name="Mayer K."/>
            <person name="Berges H."/>
            <person name="Quesneville H."/>
            <person name="Wincker P."/>
            <person name="Feuillet C."/>
        </authorList>
    </citation>
    <scope>NUCLEOTIDE SEQUENCE</scope>
</reference>
<keyword evidence="4" id="KW-1133">Transmembrane helix</keyword>
<dbReference type="PANTHER" id="PTHR10809">
    <property type="entry name" value="VESICLE-ASSOCIATED MEMBRANE PROTEIN-ASSOCIATED PROTEIN"/>
    <property type="match status" value="1"/>
</dbReference>
<feature type="domain" description="MSP" evidence="7">
    <location>
        <begin position="412"/>
        <end position="526"/>
    </location>
</feature>
<dbReference type="InterPro" id="IPR000535">
    <property type="entry name" value="MSP_dom"/>
</dbReference>
<dbReference type="InterPro" id="IPR016763">
    <property type="entry name" value="VAP"/>
</dbReference>
<organism evidence="8">
    <name type="scientific">Triticum aestivum</name>
    <name type="common">Wheat</name>
    <dbReference type="NCBI Taxonomy" id="4565"/>
    <lineage>
        <taxon>Eukaryota</taxon>
        <taxon>Viridiplantae</taxon>
        <taxon>Streptophyta</taxon>
        <taxon>Embryophyta</taxon>
        <taxon>Tracheophyta</taxon>
        <taxon>Spermatophyta</taxon>
        <taxon>Magnoliopsida</taxon>
        <taxon>Liliopsida</taxon>
        <taxon>Poales</taxon>
        <taxon>Poaceae</taxon>
        <taxon>BOP clade</taxon>
        <taxon>Pooideae</taxon>
        <taxon>Triticodae</taxon>
        <taxon>Triticeae</taxon>
        <taxon>Triticinae</taxon>
        <taxon>Triticum</taxon>
    </lineage>
</organism>
<dbReference type="GO" id="GO:0005789">
    <property type="term" value="C:endoplasmic reticulum membrane"/>
    <property type="evidence" value="ECO:0007669"/>
    <property type="project" value="InterPro"/>
</dbReference>
<dbReference type="PANTHER" id="PTHR10809:SF6">
    <property type="entry name" value="AT11025P-RELATED"/>
    <property type="match status" value="1"/>
</dbReference>
<dbReference type="InterPro" id="IPR013783">
    <property type="entry name" value="Ig-like_fold"/>
</dbReference>
<protein>
    <recommendedName>
        <fullName evidence="7">MSP domain-containing protein</fullName>
    </recommendedName>
</protein>
<dbReference type="Gene3D" id="2.60.40.10">
    <property type="entry name" value="Immunoglobulins"/>
    <property type="match status" value="7"/>
</dbReference>
<dbReference type="ExpressionAtlas" id="A0A077RW23">
    <property type="expression patterns" value="baseline and differential"/>
</dbReference>
<evidence type="ECO:0000256" key="4">
    <source>
        <dbReference type="ARBA" id="ARBA00022989"/>
    </source>
</evidence>
<feature type="domain" description="MSP" evidence="7">
    <location>
        <begin position="194"/>
        <end position="306"/>
    </location>
</feature>
<feature type="compositionally biased region" description="Low complexity" evidence="6">
    <location>
        <begin position="42"/>
        <end position="51"/>
    </location>
</feature>
<feature type="domain" description="MSP" evidence="7">
    <location>
        <begin position="881"/>
        <end position="999"/>
    </location>
</feature>
<evidence type="ECO:0000256" key="5">
    <source>
        <dbReference type="ARBA" id="ARBA00023136"/>
    </source>
</evidence>
<proteinExistence type="inferred from homology"/>
<dbReference type="AlphaFoldDB" id="A0A077RW23"/>
<keyword evidence="3" id="KW-0812">Transmembrane</keyword>
<accession>A0A077RW23</accession>
<evidence type="ECO:0000313" key="8">
    <source>
        <dbReference type="EMBL" id="CDM81360.1"/>
    </source>
</evidence>
<evidence type="ECO:0000256" key="2">
    <source>
        <dbReference type="ARBA" id="ARBA00008932"/>
    </source>
</evidence>
<dbReference type="PROSITE" id="PS50202">
    <property type="entry name" value="MSP"/>
    <property type="match status" value="4"/>
</dbReference>
<name>A0A077RW23_WHEAT</name>
<dbReference type="HOGENOM" id="CLU_304277_0_0_1"/>
<feature type="compositionally biased region" description="Basic and acidic residues" evidence="6">
    <location>
        <begin position="1"/>
        <end position="18"/>
    </location>
</feature>
<dbReference type="InterPro" id="IPR008962">
    <property type="entry name" value="PapD-like_sf"/>
</dbReference>